<feature type="region of interest" description="Disordered" evidence="2">
    <location>
        <begin position="522"/>
        <end position="562"/>
    </location>
</feature>
<evidence type="ECO:0000256" key="1">
    <source>
        <dbReference type="ARBA" id="ARBA00022598"/>
    </source>
</evidence>
<dbReference type="PANTHER" id="PTHR43767">
    <property type="entry name" value="LONG-CHAIN-FATTY-ACID--COA LIGASE"/>
    <property type="match status" value="1"/>
</dbReference>
<feature type="domain" description="AMP-dependent synthetase/ligase" evidence="3">
    <location>
        <begin position="59"/>
        <end position="400"/>
    </location>
</feature>
<dbReference type="Pfam" id="PF00501">
    <property type="entry name" value="AMP-binding"/>
    <property type="match status" value="1"/>
</dbReference>
<protein>
    <submittedName>
        <fullName evidence="4">Acyl-coenzyme A synthetase/AMP-(Fatty) acid ligase</fullName>
    </submittedName>
</protein>
<dbReference type="RefSeq" id="WP_209692239.1">
    <property type="nucleotide sequence ID" value="NZ_BAAAVU010000028.1"/>
</dbReference>
<evidence type="ECO:0000313" key="4">
    <source>
        <dbReference type="EMBL" id="MBP2349006.1"/>
    </source>
</evidence>
<dbReference type="PROSITE" id="PS00455">
    <property type="entry name" value="AMP_BINDING"/>
    <property type="match status" value="1"/>
</dbReference>
<organism evidence="4 5">
    <name type="scientific">Kribbella aluminosa</name>
    <dbReference type="NCBI Taxonomy" id="416017"/>
    <lineage>
        <taxon>Bacteria</taxon>
        <taxon>Bacillati</taxon>
        <taxon>Actinomycetota</taxon>
        <taxon>Actinomycetes</taxon>
        <taxon>Propionibacteriales</taxon>
        <taxon>Kribbellaceae</taxon>
        <taxon>Kribbella</taxon>
    </lineage>
</organism>
<dbReference type="GO" id="GO:0016874">
    <property type="term" value="F:ligase activity"/>
    <property type="evidence" value="ECO:0007669"/>
    <property type="project" value="UniProtKB-KW"/>
</dbReference>
<dbReference type="Gene3D" id="3.40.50.12780">
    <property type="entry name" value="N-terminal domain of ligase-like"/>
    <property type="match status" value="1"/>
</dbReference>
<dbReference type="InterPro" id="IPR050237">
    <property type="entry name" value="ATP-dep_AMP-bd_enzyme"/>
</dbReference>
<proteinExistence type="predicted"/>
<dbReference type="PANTHER" id="PTHR43767:SF8">
    <property type="entry name" value="LONG-CHAIN-FATTY-ACID--COA LIGASE"/>
    <property type="match status" value="1"/>
</dbReference>
<name>A0ABS4UBI8_9ACTN</name>
<evidence type="ECO:0000259" key="3">
    <source>
        <dbReference type="Pfam" id="PF00501"/>
    </source>
</evidence>
<evidence type="ECO:0000313" key="5">
    <source>
        <dbReference type="Proteomes" id="UP000755585"/>
    </source>
</evidence>
<sequence length="562" mass="60142">MTRVGRWLASPSGRRRTWGAGAAAWGLLAEAAAEAHGRIPLWLDRPFSIAPGLGLDTDYASVAGLVVETSGLLHEAGLARGDVLAIVKAHNVDVIALAQAAARLGAVPALIAPEFDPDTIRALLDRLGGPLTVADDAAIIRHGLASPGLTRRLISVDGSAAGGTELDQYRGHRVPPAAPRADHELVALTHTSGTTGVPKLISHTGASLAGQSLVQVLGGRLLLGRRDVIATCLTTAHARTLSGLATVAALGLPHLAMVDPDPVSAGPLMARHRPTLIETFPNVFTRWEAFAEGPAAPLANVRIFLSTFDAAHPRTIHKMLASSRRRLPVYAQAYAQSETGAIALSFRFSRRHVGDARHVGWPILAFNRVRLVDPSTGAALRRPGRTGTIEVRGPGLFGGYRAEPGRTAEGWHDGWWRTGDLGSRRIDGAIRLQGRAVDAVAAIPDYLAWEDIVLERLEELDELVILDDPAGHPAVVATTRDNRPLDPDRWAEATADIPGLGHPRILRWDQLPTTATWKVRRPALRDQLFPTPRTAPATPPAPLGDDRLTQPGPQPTRLPRRL</sequence>
<accession>A0ABS4UBI8</accession>
<evidence type="ECO:0000256" key="2">
    <source>
        <dbReference type="SAM" id="MobiDB-lite"/>
    </source>
</evidence>
<dbReference type="EMBL" id="JAGINT010000001">
    <property type="protein sequence ID" value="MBP2349006.1"/>
    <property type="molecule type" value="Genomic_DNA"/>
</dbReference>
<dbReference type="InterPro" id="IPR000873">
    <property type="entry name" value="AMP-dep_synth/lig_dom"/>
</dbReference>
<keyword evidence="5" id="KW-1185">Reference proteome</keyword>
<dbReference type="SUPFAM" id="SSF56801">
    <property type="entry name" value="Acetyl-CoA synthetase-like"/>
    <property type="match status" value="1"/>
</dbReference>
<dbReference type="Proteomes" id="UP000755585">
    <property type="component" value="Unassembled WGS sequence"/>
</dbReference>
<reference evidence="4 5" key="1">
    <citation type="submission" date="2021-03" db="EMBL/GenBank/DDBJ databases">
        <title>Sequencing the genomes of 1000 actinobacteria strains.</title>
        <authorList>
            <person name="Klenk H.-P."/>
        </authorList>
    </citation>
    <scope>NUCLEOTIDE SEQUENCE [LARGE SCALE GENOMIC DNA]</scope>
    <source>
        <strain evidence="4 5">DSM 18824</strain>
    </source>
</reference>
<keyword evidence="1 4" id="KW-0436">Ligase</keyword>
<comment type="caution">
    <text evidence="4">The sequence shown here is derived from an EMBL/GenBank/DDBJ whole genome shotgun (WGS) entry which is preliminary data.</text>
</comment>
<gene>
    <name evidence="4" type="ORF">JOF29_000089</name>
</gene>
<dbReference type="InterPro" id="IPR042099">
    <property type="entry name" value="ANL_N_sf"/>
</dbReference>
<dbReference type="InterPro" id="IPR020845">
    <property type="entry name" value="AMP-binding_CS"/>
</dbReference>